<dbReference type="RefSeq" id="XP_026607355.1">
    <property type="nucleotide sequence ID" value="XM_026744192.1"/>
</dbReference>
<evidence type="ECO:0000313" key="2">
    <source>
        <dbReference type="EMBL" id="RDW90401.1"/>
    </source>
</evidence>
<evidence type="ECO:0008006" key="4">
    <source>
        <dbReference type="Google" id="ProtNLM"/>
    </source>
</evidence>
<dbReference type="OrthoDB" id="65716at2759"/>
<evidence type="ECO:0000256" key="1">
    <source>
        <dbReference type="ARBA" id="ARBA00023254"/>
    </source>
</evidence>
<dbReference type="STRING" id="1810919.A0A3D8SW64"/>
<gene>
    <name evidence="2" type="ORF">DSM5745_02176</name>
</gene>
<protein>
    <recommendedName>
        <fullName evidence="4">Protein ZIP4 homolog</fullName>
    </recommendedName>
</protein>
<reference evidence="2 3" key="1">
    <citation type="journal article" date="2018" name="IMA Fungus">
        <title>IMA Genome-F 9: Draft genome sequence of Annulohypoxylon stygium, Aspergillus mulundensis, Berkeleyomyces basicola (syn. Thielaviopsis basicola), Ceratocystis smalleyi, two Cercospora beticola strains, Coleophoma cylindrospora, Fusarium fracticaudum, Phialophora cf. hyalina, and Morchella septimelata.</title>
        <authorList>
            <person name="Wingfield B.D."/>
            <person name="Bills G.F."/>
            <person name="Dong Y."/>
            <person name="Huang W."/>
            <person name="Nel W.J."/>
            <person name="Swalarsk-Parry B.S."/>
            <person name="Vaghefi N."/>
            <person name="Wilken P.M."/>
            <person name="An Z."/>
            <person name="de Beer Z.W."/>
            <person name="De Vos L."/>
            <person name="Chen L."/>
            <person name="Duong T.A."/>
            <person name="Gao Y."/>
            <person name="Hammerbacher A."/>
            <person name="Kikkert J.R."/>
            <person name="Li Y."/>
            <person name="Li H."/>
            <person name="Li K."/>
            <person name="Li Q."/>
            <person name="Liu X."/>
            <person name="Ma X."/>
            <person name="Naidoo K."/>
            <person name="Pethybridge S.J."/>
            <person name="Sun J."/>
            <person name="Steenkamp E.T."/>
            <person name="van der Nest M.A."/>
            <person name="van Wyk S."/>
            <person name="Wingfield M.J."/>
            <person name="Xiong C."/>
            <person name="Yue Q."/>
            <person name="Zhang X."/>
        </authorList>
    </citation>
    <scope>NUCLEOTIDE SEQUENCE [LARGE SCALE GENOMIC DNA]</scope>
    <source>
        <strain evidence="2 3">DSM 5745</strain>
    </source>
</reference>
<dbReference type="GO" id="GO:0051321">
    <property type="term" value="P:meiotic cell cycle"/>
    <property type="evidence" value="ECO:0007669"/>
    <property type="project" value="UniProtKB-KW"/>
</dbReference>
<keyword evidence="1" id="KW-0469">Meiosis</keyword>
<dbReference type="GeneID" id="38112546"/>
<keyword evidence="3" id="KW-1185">Reference proteome</keyword>
<comment type="caution">
    <text evidence="2">The sequence shown here is derived from an EMBL/GenBank/DDBJ whole genome shotgun (WGS) entry which is preliminary data.</text>
</comment>
<dbReference type="PANTHER" id="PTHR40375:SF2">
    <property type="entry name" value="SPORULATION-SPECIFIC PROTEIN 22"/>
    <property type="match status" value="1"/>
</dbReference>
<dbReference type="EMBL" id="PVWQ01000002">
    <property type="protein sequence ID" value="RDW90401.1"/>
    <property type="molecule type" value="Genomic_DNA"/>
</dbReference>
<dbReference type="Proteomes" id="UP000256690">
    <property type="component" value="Unassembled WGS sequence"/>
</dbReference>
<dbReference type="PANTHER" id="PTHR40375">
    <property type="entry name" value="SPORULATION-SPECIFIC PROTEIN 22"/>
    <property type="match status" value="1"/>
</dbReference>
<dbReference type="AlphaFoldDB" id="A0A3D8SW64"/>
<dbReference type="InterPro" id="IPR039057">
    <property type="entry name" value="Spo22/ZIP4"/>
</dbReference>
<dbReference type="GO" id="GO:0090173">
    <property type="term" value="P:regulation of synaptonemal complex assembly"/>
    <property type="evidence" value="ECO:0007669"/>
    <property type="project" value="InterPro"/>
</dbReference>
<sequence>MAAKHSIKLKDQLQAILALAAGLHNQLTQNDVPGTTALNQETLELLEKTLRRLPLVADSISPSTRRQLDNEGTKLWNIRLLQLRTTDENNDAVLLCKVRALAYSMLDAAAPTTGPGNYRSLELSFKVVKACIEHDLISLAQKMMESAAARLDLIERSKPDTEIVKSEIVATEYYMLRVYLAWAQKRLHIADHMFTKIPESKSTEQQRVIVDICYTIGESALKAGQFDKASTWLARALKVCEMWPSDISQDVALGLKDKRLLVLHAYARSNLHLTTAASQNELRRALDLLRTEYGDSFPVLVFSLEVLNKDAPNEEYFETLKYSIKEMGDDDAGVKMRVPLPQLFVEACGQLLSKLAALDLSTKEQWMEKIFVSVIWTLTGTGPSEDKCPRLAEAAAQVLTDCGLSKPSEDATQASLILIWKYIDTMLSKGSTSTAEQWCRFLLQQPMFKQAPDIETKSFRKLILCVLEKYDPSTARQVFDEIPDDCKSCPLTLYLMYRLALLADDASLAIIYIQLLCRQGAEATYIWSCVADALQLGKTCIALQSLEGVMAALDDSGFGRLQIPQLLLDVICAVRENTANHEDSLGPVSSLLESALTAADTGQREPFSSDELRWLACKSYGIALELYKLSPLPNIVKLLNISTKFMELDQKNTKKEPNTDLLEHYLKCTFLRSMIVVTEARNEKKSTRKERHYREAREAIKQFQIYIQSLGIDSIIKSHEHTWLDRYRIILSFDFEAAVHLHQWGDLTTIIETSNPVVGAKLSSVFLDCLLRSGAPSSYLSKAVKQIIRTFHSSPSPFLSTNSPNFAEYFPRHLRCLFSLSLQAEEYILAESVLDQALMLARREPDSKSNSNSITYPKDEVQWLATTAFNRAVEFFLISADGDCRRWAGKAIGLADLIGDDRGELGRLLRKNFAKLQPSSKGA</sequence>
<proteinExistence type="predicted"/>
<organism evidence="2 3">
    <name type="scientific">Aspergillus mulundensis</name>
    <dbReference type="NCBI Taxonomy" id="1810919"/>
    <lineage>
        <taxon>Eukaryota</taxon>
        <taxon>Fungi</taxon>
        <taxon>Dikarya</taxon>
        <taxon>Ascomycota</taxon>
        <taxon>Pezizomycotina</taxon>
        <taxon>Eurotiomycetes</taxon>
        <taxon>Eurotiomycetidae</taxon>
        <taxon>Eurotiales</taxon>
        <taxon>Aspergillaceae</taxon>
        <taxon>Aspergillus</taxon>
        <taxon>Aspergillus subgen. Nidulantes</taxon>
    </lineage>
</organism>
<dbReference type="InterPro" id="IPR013940">
    <property type="entry name" value="Spo22/ZIP4/TEX11"/>
</dbReference>
<evidence type="ECO:0000313" key="3">
    <source>
        <dbReference type="Proteomes" id="UP000256690"/>
    </source>
</evidence>
<accession>A0A3D8SW64</accession>
<dbReference type="Pfam" id="PF08631">
    <property type="entry name" value="SPO22"/>
    <property type="match status" value="1"/>
</dbReference>
<name>A0A3D8SW64_9EURO</name>